<organism evidence="1 2">
    <name type="scientific">Roseateles hydrophilus</name>
    <dbReference type="NCBI Taxonomy" id="2975054"/>
    <lineage>
        <taxon>Bacteria</taxon>
        <taxon>Pseudomonadati</taxon>
        <taxon>Pseudomonadota</taxon>
        <taxon>Betaproteobacteria</taxon>
        <taxon>Burkholderiales</taxon>
        <taxon>Sphaerotilaceae</taxon>
        <taxon>Roseateles</taxon>
    </lineage>
</organism>
<keyword evidence="2" id="KW-1185">Reference proteome</keyword>
<evidence type="ECO:0000313" key="1">
    <source>
        <dbReference type="EMBL" id="MCY4743757.1"/>
    </source>
</evidence>
<dbReference type="EMBL" id="JAPPUY010000001">
    <property type="protein sequence ID" value="MCY4743757.1"/>
    <property type="molecule type" value="Genomic_DNA"/>
</dbReference>
<accession>A0ACC6C5T9</accession>
<name>A0ACC6C5T9_9BURK</name>
<protein>
    <submittedName>
        <fullName evidence="1">TonB-dependent receptor</fullName>
    </submittedName>
</protein>
<comment type="caution">
    <text evidence="1">The sequence shown here is derived from an EMBL/GenBank/DDBJ whole genome shotgun (WGS) entry which is preliminary data.</text>
</comment>
<sequence length="964" mass="103999">MTHARLPSRLTLCAAAALALTGAAQAQETAAPVTMERIQVTGSSIKRLAGETALPVSVNKPEELEARGHTELKDLLLELPQSQSLGFNSGAAGPVLNLRGLGPMRTLTLLNGRRLANEPLQDQYVSVNVIPRMALDRAETLRDGASSIYGSDAIGGVQNFVMKDTFKGAKLKLDFNAPERNSPGQTKSVAAIAGFGDLAADGWNVYGSLDHQTKSALMQGDRPELYDGSALNQLGLLVAPSNKNQSPIANYGFSATANSNYNSSFATGCVAPYSLPTLGAGSVATPATYGNAGCYRDPNFFTAISDGSKITNLFGKASLNVGQGHRVSLELLHSAFTVEKYRGMQANSSSNEPFTYYTIPSTSKFYPGKGITPLVNVVGSNTGSNSPAMFIDATKTPGTVSPLNMNNRLVYFQWGPGELGPAYRNDEQINDRLVLSAEGSVWNWDYRVGLNYGHSQRNTATGGGYILYSKAQEGFTNGTLNPFGPQDAAGLEYLKSIELRDYVYRKNEAYNKAVDATFTRELMQLQGGPLVLAVTGELRRDEAKVHAAPLDYVGKLANGNYNISSAGVVVKDDIVGENPTGVAAKLHRDIKSAVIELDAPLTKQWSVNGAVRSDTYSDLKTTTVNPKLSVRYQPTTELMLRASANTGFRAPSIMDIQNPTPEVRQVRMDDPTLCPSATPLISASGTPVSGFTYAQVCDVMTDYWTKSPDNSHLKPEKSKGWAIGGAFEPVRGLLVTVDYWSIKLSDVLGALTLSEVQQQPAKYAANIIRKADGTINYILTSQANRGDMNMRGLDIAATYQLRTNGWGTFNFKLDGTYYDKYALSVEKGGVMLDNVGILTGDARYVGPNAGLATTQQIVYRWKHTGAVAWRLGHWSTQLSQRYSSGLTDLTPRGTSTYTDVKAYKQYNLSASYSGIKNLKLSVGVNNVTNVNPVLTANTGYNGYLTSNADVLGRAYRVTAEYTFF</sequence>
<dbReference type="Proteomes" id="UP001076464">
    <property type="component" value="Unassembled WGS sequence"/>
</dbReference>
<proteinExistence type="predicted"/>
<reference evidence="1" key="1">
    <citation type="submission" date="2022-08" db="EMBL/GenBank/DDBJ databases">
        <title>Genome sequencing of Pelomonas sp. UHG3.</title>
        <authorList>
            <person name="So Y."/>
        </authorList>
    </citation>
    <scope>NUCLEOTIDE SEQUENCE</scope>
    <source>
        <strain evidence="1">UHG3</strain>
    </source>
</reference>
<keyword evidence="1" id="KW-0675">Receptor</keyword>
<gene>
    <name evidence="1" type="ORF">NYO99_02090</name>
</gene>
<evidence type="ECO:0000313" key="2">
    <source>
        <dbReference type="Proteomes" id="UP001076464"/>
    </source>
</evidence>